<dbReference type="InterPro" id="IPR005495">
    <property type="entry name" value="LptG/LptF_permease"/>
</dbReference>
<feature type="transmembrane region" description="Helical" evidence="6">
    <location>
        <begin position="45"/>
        <end position="65"/>
    </location>
</feature>
<dbReference type="AlphaFoldDB" id="A0A8J3CMY7"/>
<proteinExistence type="predicted"/>
<evidence type="ECO:0000256" key="6">
    <source>
        <dbReference type="SAM" id="Phobius"/>
    </source>
</evidence>
<feature type="transmembrane region" description="Helical" evidence="6">
    <location>
        <begin position="328"/>
        <end position="350"/>
    </location>
</feature>
<name>A0A8J3CMY7_9PROT</name>
<evidence type="ECO:0000256" key="5">
    <source>
        <dbReference type="ARBA" id="ARBA00023136"/>
    </source>
</evidence>
<dbReference type="EMBL" id="BMZH01000001">
    <property type="protein sequence ID" value="GHA81573.1"/>
    <property type="molecule type" value="Genomic_DNA"/>
</dbReference>
<reference evidence="7" key="2">
    <citation type="submission" date="2020-09" db="EMBL/GenBank/DDBJ databases">
        <authorList>
            <person name="Sun Q."/>
            <person name="Kim S."/>
        </authorList>
    </citation>
    <scope>NUCLEOTIDE SEQUENCE</scope>
    <source>
        <strain evidence="7">KCTC 32513</strain>
    </source>
</reference>
<feature type="transmembrane region" description="Helical" evidence="6">
    <location>
        <begin position="6"/>
        <end position="24"/>
    </location>
</feature>
<organism evidence="7 8">
    <name type="scientific">Algimonas arctica</name>
    <dbReference type="NCBI Taxonomy" id="1479486"/>
    <lineage>
        <taxon>Bacteria</taxon>
        <taxon>Pseudomonadati</taxon>
        <taxon>Pseudomonadota</taxon>
        <taxon>Alphaproteobacteria</taxon>
        <taxon>Maricaulales</taxon>
        <taxon>Robiginitomaculaceae</taxon>
        <taxon>Algimonas</taxon>
    </lineage>
</organism>
<accession>A0A8J3CMY7</accession>
<evidence type="ECO:0000256" key="2">
    <source>
        <dbReference type="ARBA" id="ARBA00022475"/>
    </source>
</evidence>
<comment type="subcellular location">
    <subcellularLocation>
        <location evidence="1">Cell membrane</location>
        <topology evidence="1">Multi-pass membrane protein</topology>
    </subcellularLocation>
</comment>
<feature type="transmembrane region" description="Helical" evidence="6">
    <location>
        <begin position="273"/>
        <end position="291"/>
    </location>
</feature>
<dbReference type="Proteomes" id="UP000634004">
    <property type="component" value="Unassembled WGS sequence"/>
</dbReference>
<dbReference type="PANTHER" id="PTHR33529">
    <property type="entry name" value="SLR0882 PROTEIN-RELATED"/>
    <property type="match status" value="1"/>
</dbReference>
<dbReference type="Pfam" id="PF03739">
    <property type="entry name" value="LptF_LptG"/>
    <property type="match status" value="1"/>
</dbReference>
<evidence type="ECO:0000256" key="4">
    <source>
        <dbReference type="ARBA" id="ARBA00022989"/>
    </source>
</evidence>
<evidence type="ECO:0000256" key="3">
    <source>
        <dbReference type="ARBA" id="ARBA00022692"/>
    </source>
</evidence>
<dbReference type="GO" id="GO:0015920">
    <property type="term" value="P:lipopolysaccharide transport"/>
    <property type="evidence" value="ECO:0007669"/>
    <property type="project" value="TreeGrafter"/>
</dbReference>
<dbReference type="PANTHER" id="PTHR33529:SF6">
    <property type="entry name" value="YJGP_YJGQ FAMILY PERMEASE"/>
    <property type="match status" value="1"/>
</dbReference>
<gene>
    <name evidence="7" type="ORF">GCM10009069_00760</name>
</gene>
<keyword evidence="2" id="KW-1003">Cell membrane</keyword>
<evidence type="ECO:0000256" key="1">
    <source>
        <dbReference type="ARBA" id="ARBA00004651"/>
    </source>
</evidence>
<evidence type="ECO:0008006" key="9">
    <source>
        <dbReference type="Google" id="ProtNLM"/>
    </source>
</evidence>
<dbReference type="GO" id="GO:0043190">
    <property type="term" value="C:ATP-binding cassette (ABC) transporter complex"/>
    <property type="evidence" value="ECO:0007669"/>
    <property type="project" value="TreeGrafter"/>
</dbReference>
<keyword evidence="5 6" id="KW-0472">Membrane</keyword>
<protein>
    <recommendedName>
        <fullName evidence="9">Lipopolysaccharide export system permease protein LptF</fullName>
    </recommendedName>
</protein>
<sequence>MSAIGGLIVFACCVLLLERLLRIFEVVTTSTKPASDASNMIVSLLPYYLGIAVPMALMLGTIITVDRFSRSSELTAALGAGVSLTHMTKPFLVVAAILAVGSILIEGWLQPLGRYRYRTVENSVKQTSFTAALREGTFTTVGSRTYFGGTAKPNAGIGPIFIYDAILDTEGVETGFRLTTANEGELIIREKSGAPVLQLGAGQGYQVTDNSRLSDNGSFDGISIAGVSNPTPFRIRGNDERELTSTELFENRRGDQRTEIDRNTNNATLHRRIARTMLLFLIPFIAVPFGLNYGRNPSSAGIFVGVVFVVSFEKALEFAQSLGASGKLPPWVGIWGLMTFLTIFAAFVFWKSAFKMGQPPLTSFAQWVSHAQGQVRTFIQKTRRRLRGETEVPRA</sequence>
<keyword evidence="4 6" id="KW-1133">Transmembrane helix</keyword>
<evidence type="ECO:0000313" key="7">
    <source>
        <dbReference type="EMBL" id="GHA81573.1"/>
    </source>
</evidence>
<keyword evidence="3 6" id="KW-0812">Transmembrane</keyword>
<keyword evidence="8" id="KW-1185">Reference proteome</keyword>
<reference evidence="7" key="1">
    <citation type="journal article" date="2014" name="Int. J. Syst. Evol. Microbiol.">
        <title>Complete genome sequence of Corynebacterium casei LMG S-19264T (=DSM 44701T), isolated from a smear-ripened cheese.</title>
        <authorList>
            <consortium name="US DOE Joint Genome Institute (JGI-PGF)"/>
            <person name="Walter F."/>
            <person name="Albersmeier A."/>
            <person name="Kalinowski J."/>
            <person name="Ruckert C."/>
        </authorList>
    </citation>
    <scope>NUCLEOTIDE SEQUENCE</scope>
    <source>
        <strain evidence="7">KCTC 32513</strain>
    </source>
</reference>
<evidence type="ECO:0000313" key="8">
    <source>
        <dbReference type="Proteomes" id="UP000634004"/>
    </source>
</evidence>
<comment type="caution">
    <text evidence="7">The sequence shown here is derived from an EMBL/GenBank/DDBJ whole genome shotgun (WGS) entry which is preliminary data.</text>
</comment>
<feature type="transmembrane region" description="Helical" evidence="6">
    <location>
        <begin position="91"/>
        <end position="109"/>
    </location>
</feature>